<dbReference type="KEGG" id="npz:ACX27_17400"/>
<accession>A0A0M4TLR0</accession>
<organism evidence="1 2">
    <name type="scientific">Nostoc piscinale CENA21</name>
    <dbReference type="NCBI Taxonomy" id="224013"/>
    <lineage>
        <taxon>Bacteria</taxon>
        <taxon>Bacillati</taxon>
        <taxon>Cyanobacteriota</taxon>
        <taxon>Cyanophyceae</taxon>
        <taxon>Nostocales</taxon>
        <taxon>Nostocaceae</taxon>
        <taxon>Nostoc</taxon>
    </lineage>
</organism>
<gene>
    <name evidence="1" type="ORF">ACX27_17400</name>
</gene>
<dbReference type="EMBL" id="CP012036">
    <property type="protein sequence ID" value="ALF54211.1"/>
    <property type="molecule type" value="Genomic_DNA"/>
</dbReference>
<dbReference type="PATRIC" id="fig|224013.5.peg.4166"/>
<reference evidence="1 2" key="2">
    <citation type="journal article" date="2016" name="Genome Announc.">
        <title>Draft Genome Sequence of the N2-Fixing Cyanobacterium Nostoc piscinale CENA21, Isolated from the Brazilian Amazon Floodplain.</title>
        <authorList>
            <person name="Leao T."/>
            <person name="Guimaraes P.I."/>
            <person name="de Melo A.G."/>
            <person name="Ramos R.T."/>
            <person name="Leao P.N."/>
            <person name="Silva A."/>
            <person name="Fiore M.F."/>
            <person name="Schneider M.P."/>
        </authorList>
    </citation>
    <scope>NUCLEOTIDE SEQUENCE [LARGE SCALE GENOMIC DNA]</scope>
    <source>
        <strain evidence="1 2">CENA21</strain>
    </source>
</reference>
<evidence type="ECO:0000313" key="2">
    <source>
        <dbReference type="Proteomes" id="UP000062645"/>
    </source>
</evidence>
<evidence type="ECO:0000313" key="1">
    <source>
        <dbReference type="EMBL" id="ALF54211.1"/>
    </source>
</evidence>
<reference evidence="2" key="1">
    <citation type="submission" date="2015-07" db="EMBL/GenBank/DDBJ databases">
        <title>Genome Of Nitrogen-Fixing Cyanobacterium Nostoc piscinale CENA21 From Solimoes/Amazon River Floodplain Sediments And Comparative Genomics To Uncover Biosynthetic Natural Products Potential.</title>
        <authorList>
            <person name="Leao T.F."/>
            <person name="Leao P.N."/>
            <person name="Guimaraes P.I."/>
            <person name="de Melo A.G.C."/>
            <person name="Ramos R.T.J."/>
            <person name="Silva A."/>
            <person name="Fiore M.F."/>
            <person name="Schneider M.P.C."/>
        </authorList>
    </citation>
    <scope>NUCLEOTIDE SEQUENCE [LARGE SCALE GENOMIC DNA]</scope>
    <source>
        <strain evidence="2">CENA21</strain>
    </source>
</reference>
<dbReference type="OrthoDB" id="517157at2"/>
<keyword evidence="2" id="KW-1185">Reference proteome</keyword>
<dbReference type="RefSeq" id="WP_062294728.1">
    <property type="nucleotide sequence ID" value="NZ_CP012036.1"/>
</dbReference>
<proteinExistence type="predicted"/>
<dbReference type="AlphaFoldDB" id="A0A0M4TLR0"/>
<sequence length="161" mass="17611">MLQVWLNRLWKLLLVVILSINILVPINSALAANFNEVILEKMVIGNSISMQTPILMIVGTLSQIRVTSIKNSSNQAGQIIVTVQGASVKKSNILSMKPGDEFPLNLDTCFGSTTTVKFDDAVTDIQTQQTLFSANFATVTSNSMNLRGYTINYQISPQSCP</sequence>
<protein>
    <submittedName>
        <fullName evidence="1">Uncharacterized protein</fullName>
    </submittedName>
</protein>
<dbReference type="Proteomes" id="UP000062645">
    <property type="component" value="Chromosome"/>
</dbReference>
<name>A0A0M4TLR0_9NOSO</name>